<comment type="caution">
    <text evidence="1">The sequence shown here is derived from an EMBL/GenBank/DDBJ whole genome shotgun (WGS) entry which is preliminary data.</text>
</comment>
<keyword evidence="2" id="KW-1185">Reference proteome</keyword>
<dbReference type="Proteomes" id="UP000290289">
    <property type="component" value="Chromosome 16"/>
</dbReference>
<evidence type="ECO:0000313" key="1">
    <source>
        <dbReference type="EMBL" id="RXH72206.1"/>
    </source>
</evidence>
<organism evidence="1 2">
    <name type="scientific">Malus domestica</name>
    <name type="common">Apple</name>
    <name type="synonym">Pyrus malus</name>
    <dbReference type="NCBI Taxonomy" id="3750"/>
    <lineage>
        <taxon>Eukaryota</taxon>
        <taxon>Viridiplantae</taxon>
        <taxon>Streptophyta</taxon>
        <taxon>Embryophyta</taxon>
        <taxon>Tracheophyta</taxon>
        <taxon>Spermatophyta</taxon>
        <taxon>Magnoliopsida</taxon>
        <taxon>eudicotyledons</taxon>
        <taxon>Gunneridae</taxon>
        <taxon>Pentapetalae</taxon>
        <taxon>rosids</taxon>
        <taxon>fabids</taxon>
        <taxon>Rosales</taxon>
        <taxon>Rosaceae</taxon>
        <taxon>Amygdaloideae</taxon>
        <taxon>Maleae</taxon>
        <taxon>Malus</taxon>
    </lineage>
</organism>
<dbReference type="STRING" id="3750.A0A498HL43"/>
<gene>
    <name evidence="1" type="ORF">DVH24_033744</name>
</gene>
<protein>
    <submittedName>
        <fullName evidence="1">Uncharacterized protein</fullName>
    </submittedName>
</protein>
<name>A0A498HL43_MALDO</name>
<dbReference type="AlphaFoldDB" id="A0A498HL43"/>
<sequence length="123" mass="14343">MASKCLNLVLLDRNTSKLEASSNEIREKYGGKLALRIFMDLAKFGVAYRFGKFIHDVDDWELMEIQVRSRRRWEQLSILVLPLMPSFPLYLSKLSRSISLKYKQHGIDIQCQIPSSHHQIYTA</sequence>
<accession>A0A498HL43</accession>
<evidence type="ECO:0000313" key="2">
    <source>
        <dbReference type="Proteomes" id="UP000290289"/>
    </source>
</evidence>
<reference evidence="1 2" key="1">
    <citation type="submission" date="2018-10" db="EMBL/GenBank/DDBJ databases">
        <title>A high-quality apple genome assembly.</title>
        <authorList>
            <person name="Hu J."/>
        </authorList>
    </citation>
    <scope>NUCLEOTIDE SEQUENCE [LARGE SCALE GENOMIC DNA]</scope>
    <source>
        <strain evidence="2">cv. HFTH1</strain>
        <tissue evidence="1">Young leaf</tissue>
    </source>
</reference>
<dbReference type="EMBL" id="RDQH01000342">
    <property type="protein sequence ID" value="RXH72206.1"/>
    <property type="molecule type" value="Genomic_DNA"/>
</dbReference>
<proteinExistence type="predicted"/>